<evidence type="ECO:0000313" key="2">
    <source>
        <dbReference type="Proteomes" id="UP000826651"/>
    </source>
</evidence>
<evidence type="ECO:0000313" key="1">
    <source>
        <dbReference type="EMBL" id="MBZ2199162.1"/>
    </source>
</evidence>
<reference evidence="1 2" key="1">
    <citation type="submission" date="2021-04" db="EMBL/GenBank/DDBJ databases">
        <title>Ruania sp. nov., isolated from sandy soil of mangrove forest.</title>
        <authorList>
            <person name="Ge X."/>
            <person name="Huang R."/>
            <person name="Liu W."/>
        </authorList>
    </citation>
    <scope>NUCLEOTIDE SEQUENCE [LARGE SCALE GENOMIC DNA]</scope>
    <source>
        <strain evidence="1 2">N2-46</strain>
    </source>
</reference>
<sequence>MQAIWDEDHVLLDQRVVADVDRSFWSERAQVVIEGVPWEFGKDGSERVGTIVGEPAARCRAARPSFWRQNWVIAIGPTTRYEIAPEGAFRRAYVVTRDGQWVGSSGVGGFWSIKPTLDIAEDVPVTDTVFLLWIAFLMRARANQAASQAG</sequence>
<dbReference type="Proteomes" id="UP000826651">
    <property type="component" value="Unassembled WGS sequence"/>
</dbReference>
<comment type="caution">
    <text evidence="1">The sequence shown here is derived from an EMBL/GenBank/DDBJ whole genome shotgun (WGS) entry which is preliminary data.</text>
</comment>
<name>A0ABS7SG14_9MICO</name>
<organism evidence="1 2">
    <name type="scientific">Occultella gossypii</name>
    <dbReference type="NCBI Taxonomy" id="2800820"/>
    <lineage>
        <taxon>Bacteria</taxon>
        <taxon>Bacillati</taxon>
        <taxon>Actinomycetota</taxon>
        <taxon>Actinomycetes</taxon>
        <taxon>Micrococcales</taxon>
        <taxon>Ruaniaceae</taxon>
        <taxon>Occultella</taxon>
    </lineage>
</organism>
<gene>
    <name evidence="1" type="ORF">KCQ71_23660</name>
</gene>
<proteinExistence type="predicted"/>
<dbReference type="EMBL" id="JAGSHT010000023">
    <property type="protein sequence ID" value="MBZ2199162.1"/>
    <property type="molecule type" value="Genomic_DNA"/>
</dbReference>
<keyword evidence="2" id="KW-1185">Reference proteome</keyword>
<accession>A0ABS7SG14</accession>
<protein>
    <submittedName>
        <fullName evidence="1">Uncharacterized protein</fullName>
    </submittedName>
</protein>
<dbReference type="RefSeq" id="WP_223411171.1">
    <property type="nucleotide sequence ID" value="NZ_JAGSHT010000023.1"/>
</dbReference>